<dbReference type="OMA" id="YNDPRAY"/>
<evidence type="ECO:0000259" key="12">
    <source>
        <dbReference type="Pfam" id="PF09248"/>
    </source>
</evidence>
<evidence type="ECO:0000256" key="3">
    <source>
        <dbReference type="ARBA" id="ARBA00022772"/>
    </source>
</evidence>
<keyword evidence="4 8" id="KW-0560">Oxidoreductase</keyword>
<dbReference type="GO" id="GO:0005507">
    <property type="term" value="F:copper ion binding"/>
    <property type="evidence" value="ECO:0007669"/>
    <property type="project" value="InterPro"/>
</dbReference>
<dbReference type="InterPro" id="IPR015800">
    <property type="entry name" value="Cu_amine_oxidase_N2"/>
</dbReference>
<feature type="active site" description="Proton acceptor" evidence="6">
    <location>
        <position position="390"/>
    </location>
</feature>
<feature type="modified residue" description="2',4',5'-topaquinone" evidence="7">
    <location>
        <position position="478"/>
    </location>
</feature>
<dbReference type="GO" id="GO:0009308">
    <property type="term" value="P:amine metabolic process"/>
    <property type="evidence" value="ECO:0007669"/>
    <property type="project" value="UniProtKB-UniRule"/>
</dbReference>
<reference evidence="14" key="1">
    <citation type="submission" date="2025-08" db="UniProtKB">
        <authorList>
            <consortium name="RefSeq"/>
        </authorList>
    </citation>
    <scope>IDENTIFICATION</scope>
</reference>
<dbReference type="RefSeq" id="XP_013062567.2">
    <property type="nucleotide sequence ID" value="XM_013207113.2"/>
</dbReference>
<keyword evidence="9" id="KW-0732">Signal</keyword>
<keyword evidence="5 8" id="KW-0186">Copper</keyword>
<name>A0A9U8DV66_BIOGL</name>
<feature type="chain" id="PRO_5040898288" description="Amine oxidase" evidence="9">
    <location>
        <begin position="28"/>
        <end position="786"/>
    </location>
</feature>
<dbReference type="SUPFAM" id="SSF49998">
    <property type="entry name" value="Amine oxidase catalytic domain"/>
    <property type="match status" value="1"/>
</dbReference>
<evidence type="ECO:0000313" key="13">
    <source>
        <dbReference type="Proteomes" id="UP001165740"/>
    </source>
</evidence>
<comment type="similarity">
    <text evidence="1 8">Belongs to the copper/topaquinone oxidase family.</text>
</comment>
<dbReference type="Pfam" id="PF09248">
    <property type="entry name" value="DUF1965"/>
    <property type="match status" value="1"/>
</dbReference>
<proteinExistence type="inferred from homology"/>
<evidence type="ECO:0000256" key="9">
    <source>
        <dbReference type="SAM" id="SignalP"/>
    </source>
</evidence>
<gene>
    <name evidence="14" type="primary">LOC106051898</name>
</gene>
<dbReference type="InterPro" id="IPR015328">
    <property type="entry name" value="DUF1965"/>
</dbReference>
<keyword evidence="2 8" id="KW-0479">Metal-binding</keyword>
<dbReference type="OrthoDB" id="5379943at2759"/>
<dbReference type="Proteomes" id="UP001165740">
    <property type="component" value="Chromosome 11"/>
</dbReference>
<comment type="cofactor">
    <cofactor evidence="8">
        <name>Cu cation</name>
        <dbReference type="ChEBI" id="CHEBI:23378"/>
    </cofactor>
    <text evidence="8">Contains 1 topaquinone per subunit.</text>
</comment>
<dbReference type="GO" id="GO:0005886">
    <property type="term" value="C:plasma membrane"/>
    <property type="evidence" value="ECO:0007669"/>
    <property type="project" value="TreeGrafter"/>
</dbReference>
<dbReference type="Pfam" id="PF01179">
    <property type="entry name" value="Cu_amine_oxid"/>
    <property type="match status" value="1"/>
</dbReference>
<evidence type="ECO:0000256" key="5">
    <source>
        <dbReference type="ARBA" id="ARBA00023008"/>
    </source>
</evidence>
<feature type="active site" description="Schiff-base intermediate with substrate; via topaquinone" evidence="6">
    <location>
        <position position="478"/>
    </location>
</feature>
<dbReference type="AlphaFoldDB" id="A0A9U8DV66"/>
<comment type="PTM">
    <text evidence="7 8">Topaquinone (TPQ) is generated by copper-dependent autoxidation of a specific tyrosyl residue.</text>
</comment>
<dbReference type="KEGG" id="bgt:106051898"/>
<dbReference type="PANTHER" id="PTHR10638:SF20">
    <property type="entry name" value="AMINE OXIDASE"/>
    <property type="match status" value="1"/>
</dbReference>
<dbReference type="Gene3D" id="3.10.450.40">
    <property type="match status" value="2"/>
</dbReference>
<dbReference type="EC" id="1.4.3.-" evidence="8"/>
<evidence type="ECO:0000256" key="1">
    <source>
        <dbReference type="ARBA" id="ARBA00007983"/>
    </source>
</evidence>
<dbReference type="GO" id="GO:0048038">
    <property type="term" value="F:quinone binding"/>
    <property type="evidence" value="ECO:0007669"/>
    <property type="project" value="InterPro"/>
</dbReference>
<dbReference type="PRINTS" id="PR00766">
    <property type="entry name" value="CUDAOXIDASE"/>
</dbReference>
<keyword evidence="13" id="KW-1185">Reference proteome</keyword>
<dbReference type="InterPro" id="IPR000269">
    <property type="entry name" value="Cu_amine_oxidase"/>
</dbReference>
<dbReference type="GeneID" id="106051898"/>
<accession>A0A9U8DV66</accession>
<protein>
    <recommendedName>
        <fullName evidence="8">Amine oxidase</fullName>
        <ecNumber evidence="8">1.4.3.-</ecNumber>
    </recommendedName>
</protein>
<dbReference type="Pfam" id="PF02727">
    <property type="entry name" value="Cu_amine_oxidN2"/>
    <property type="match status" value="1"/>
</dbReference>
<dbReference type="SUPFAM" id="SSF54416">
    <property type="entry name" value="Amine oxidase N-terminal region"/>
    <property type="match status" value="2"/>
</dbReference>
<dbReference type="GO" id="GO:0008131">
    <property type="term" value="F:primary methylamine oxidase activity"/>
    <property type="evidence" value="ECO:0007669"/>
    <property type="project" value="InterPro"/>
</dbReference>
<dbReference type="InterPro" id="IPR016182">
    <property type="entry name" value="Cu_amine_oxidase_N-reg"/>
</dbReference>
<evidence type="ECO:0000256" key="8">
    <source>
        <dbReference type="RuleBase" id="RU000672"/>
    </source>
</evidence>
<keyword evidence="3 6" id="KW-0801">TPQ</keyword>
<dbReference type="PANTHER" id="PTHR10638">
    <property type="entry name" value="COPPER AMINE OXIDASE"/>
    <property type="match status" value="1"/>
</dbReference>
<evidence type="ECO:0000259" key="11">
    <source>
        <dbReference type="Pfam" id="PF02727"/>
    </source>
</evidence>
<organism evidence="13 14">
    <name type="scientific">Biomphalaria glabrata</name>
    <name type="common">Bloodfluke planorb</name>
    <name type="synonym">Freshwater snail</name>
    <dbReference type="NCBI Taxonomy" id="6526"/>
    <lineage>
        <taxon>Eukaryota</taxon>
        <taxon>Metazoa</taxon>
        <taxon>Spiralia</taxon>
        <taxon>Lophotrochozoa</taxon>
        <taxon>Mollusca</taxon>
        <taxon>Gastropoda</taxon>
        <taxon>Heterobranchia</taxon>
        <taxon>Euthyneura</taxon>
        <taxon>Panpulmonata</taxon>
        <taxon>Hygrophila</taxon>
        <taxon>Lymnaeoidea</taxon>
        <taxon>Planorbidae</taxon>
        <taxon>Biomphalaria</taxon>
    </lineage>
</organism>
<feature type="signal peptide" evidence="9">
    <location>
        <begin position="1"/>
        <end position="27"/>
    </location>
</feature>
<dbReference type="Gene3D" id="2.70.98.20">
    <property type="entry name" value="Copper amine oxidase, catalytic domain"/>
    <property type="match status" value="1"/>
</dbReference>
<sequence>MRTMAPTPFLTILSLLALICGQSTSLAEEIPVCGEVNPNGNTIDLTEPVTPGPFHDLTLDEMRQLRTFLENDPEIRAAKFGSESVSSSYIYMAELFPPSKKETLKYLDSKGPQPPRQARVMMFRGDKQPPVVEEYSCGPLPNVKKCKLFQQTGRRNPVEFSLRPVSDMEFVAVYDLLFSVEDTIKQLLVESYDATFCQDTVTDCITFNYIPVGTGLLGDINKRRMWMFAMYNVPYYANHPVDLGFFMNLDGSDESKWSIEKIWYAGQLYATVDELMEGYNADRIPKLKLTRPVDNSTLFSSLYQRGEPVPEKPQRAPLQVEPDGKRYSVKDRQVKYLDWTFNFRMSALTGPALYDVRFKGERIAYELSLAEISVFYSGAVPLSQITNYVDSGVLLGSHSKALVPGGDCPVHSTLVNQSFWSQKTGEPSAFDATFCLFEQNNNYPLRRHLSYEVGEGSFYGGLLDSVLTLRSALVIGNYDYIIDFIFHHNGVAEARLMSTGHIQTSFYTDKERPYGFQIEENITGGVHHHMAHFKVDLDVGGTSNRFESLDFVMEQVKLTQDPSVTYHQTRFVSNLKRTETKSFIDYNFRTPKYLVVHNNNKRTKFGEIKAYRVQMNGMSYNLLPKDIGNEKTIPWARHQLVVTKHKDNEQWSSSNFGMFDGLKPVADFTKFYADDENIVDQDLVLWISAGMHHIPHTEDFPVTPTVGNHLSFFLLPYNYFPECPSMGSRDAMYIKHIDPLDHSKGVFVNRNGNSRDQCITPKVTLEEDLSKNPDQVLETNRESFIL</sequence>
<evidence type="ECO:0000256" key="4">
    <source>
        <dbReference type="ARBA" id="ARBA00023002"/>
    </source>
</evidence>
<dbReference type="InterPro" id="IPR015798">
    <property type="entry name" value="Cu_amine_oxidase_C"/>
</dbReference>
<feature type="domain" description="DUF1965" evidence="12">
    <location>
        <begin position="240"/>
        <end position="287"/>
    </location>
</feature>
<feature type="domain" description="Copper amine oxidase N2-terminal" evidence="11">
    <location>
        <begin position="90"/>
        <end position="142"/>
    </location>
</feature>
<evidence type="ECO:0000256" key="6">
    <source>
        <dbReference type="PIRSR" id="PIRSR600269-50"/>
    </source>
</evidence>
<dbReference type="InterPro" id="IPR036460">
    <property type="entry name" value="Cu_amine_oxidase_C_sf"/>
</dbReference>
<evidence type="ECO:0000313" key="14">
    <source>
        <dbReference type="RefSeq" id="XP_013062567.2"/>
    </source>
</evidence>
<evidence type="ECO:0000256" key="7">
    <source>
        <dbReference type="PIRSR" id="PIRSR600269-51"/>
    </source>
</evidence>
<feature type="domain" description="Copper amine oxidase catalytic" evidence="10">
    <location>
        <begin position="319"/>
        <end position="726"/>
    </location>
</feature>
<evidence type="ECO:0000259" key="10">
    <source>
        <dbReference type="Pfam" id="PF01179"/>
    </source>
</evidence>
<evidence type="ECO:0000256" key="2">
    <source>
        <dbReference type="ARBA" id="ARBA00022723"/>
    </source>
</evidence>